<dbReference type="AlphaFoldDB" id="A0AAD8H5Z4"/>
<accession>A0AAD8H5Z4</accession>
<organism evidence="1 2">
    <name type="scientific">Heracleum sosnowskyi</name>
    <dbReference type="NCBI Taxonomy" id="360622"/>
    <lineage>
        <taxon>Eukaryota</taxon>
        <taxon>Viridiplantae</taxon>
        <taxon>Streptophyta</taxon>
        <taxon>Embryophyta</taxon>
        <taxon>Tracheophyta</taxon>
        <taxon>Spermatophyta</taxon>
        <taxon>Magnoliopsida</taxon>
        <taxon>eudicotyledons</taxon>
        <taxon>Gunneridae</taxon>
        <taxon>Pentapetalae</taxon>
        <taxon>asterids</taxon>
        <taxon>campanulids</taxon>
        <taxon>Apiales</taxon>
        <taxon>Apiaceae</taxon>
        <taxon>Apioideae</taxon>
        <taxon>apioid superclade</taxon>
        <taxon>Tordylieae</taxon>
        <taxon>Tordyliinae</taxon>
        <taxon>Heracleum</taxon>
    </lineage>
</organism>
<comment type="caution">
    <text evidence="1">The sequence shown here is derived from an EMBL/GenBank/DDBJ whole genome shotgun (WGS) entry which is preliminary data.</text>
</comment>
<gene>
    <name evidence="1" type="ORF">POM88_046251</name>
</gene>
<name>A0AAD8H5Z4_9APIA</name>
<sequence>MKFIMKHGKTDKDIQNLRQEIEAFPFFNCAIMPIADILKVEKLSLRTQLRVKVQEQSTTPVCDKALARPEAQTYAYQPVPATNFFQPNRQRIFLHEYQTPPWKRSFRAQGLSPLQVGHGAKVFGHVDGSREGAKFFE</sequence>
<keyword evidence="2" id="KW-1185">Reference proteome</keyword>
<reference evidence="1" key="1">
    <citation type="submission" date="2023-02" db="EMBL/GenBank/DDBJ databases">
        <title>Genome of toxic invasive species Heracleum sosnowskyi carries increased number of genes despite the absence of recent whole-genome duplications.</title>
        <authorList>
            <person name="Schelkunov M."/>
            <person name="Shtratnikova V."/>
            <person name="Makarenko M."/>
            <person name="Klepikova A."/>
            <person name="Omelchenko D."/>
            <person name="Novikova G."/>
            <person name="Obukhova E."/>
            <person name="Bogdanov V."/>
            <person name="Penin A."/>
            <person name="Logacheva M."/>
        </authorList>
    </citation>
    <scope>NUCLEOTIDE SEQUENCE</scope>
    <source>
        <strain evidence="1">Hsosn_3</strain>
        <tissue evidence="1">Leaf</tissue>
    </source>
</reference>
<reference evidence="1" key="2">
    <citation type="submission" date="2023-05" db="EMBL/GenBank/DDBJ databases">
        <authorList>
            <person name="Schelkunov M.I."/>
        </authorList>
    </citation>
    <scope>NUCLEOTIDE SEQUENCE</scope>
    <source>
        <strain evidence="1">Hsosn_3</strain>
        <tissue evidence="1">Leaf</tissue>
    </source>
</reference>
<proteinExistence type="predicted"/>
<protein>
    <submittedName>
        <fullName evidence="1">Uncharacterized protein</fullName>
    </submittedName>
</protein>
<evidence type="ECO:0000313" key="2">
    <source>
        <dbReference type="Proteomes" id="UP001237642"/>
    </source>
</evidence>
<dbReference type="EMBL" id="JAUIZM010000010">
    <property type="protein sequence ID" value="KAK1361777.1"/>
    <property type="molecule type" value="Genomic_DNA"/>
</dbReference>
<evidence type="ECO:0000313" key="1">
    <source>
        <dbReference type="EMBL" id="KAK1361777.1"/>
    </source>
</evidence>
<dbReference type="Proteomes" id="UP001237642">
    <property type="component" value="Unassembled WGS sequence"/>
</dbReference>